<feature type="compositionally biased region" description="Basic and acidic residues" evidence="6">
    <location>
        <begin position="207"/>
        <end position="221"/>
    </location>
</feature>
<dbReference type="GO" id="GO:0051301">
    <property type="term" value="P:cell division"/>
    <property type="evidence" value="ECO:0007669"/>
    <property type="project" value="UniProtKB-KW"/>
</dbReference>
<dbReference type="CDD" id="cd04128">
    <property type="entry name" value="Spg1"/>
    <property type="match status" value="1"/>
</dbReference>
<feature type="region of interest" description="Disordered" evidence="6">
    <location>
        <begin position="64"/>
        <end position="265"/>
    </location>
</feature>
<dbReference type="SMART" id="SM00174">
    <property type="entry name" value="RHO"/>
    <property type="match status" value="1"/>
</dbReference>
<dbReference type="GO" id="GO:0005525">
    <property type="term" value="F:GTP binding"/>
    <property type="evidence" value="ECO:0007669"/>
    <property type="project" value="UniProtKB-KW"/>
</dbReference>
<keyword evidence="2" id="KW-0547">Nucleotide-binding</keyword>
<feature type="compositionally biased region" description="Polar residues" evidence="6">
    <location>
        <begin position="222"/>
        <end position="265"/>
    </location>
</feature>
<dbReference type="GO" id="GO:0005816">
    <property type="term" value="C:spindle pole body"/>
    <property type="evidence" value="ECO:0007669"/>
    <property type="project" value="UniProtKB-ARBA"/>
</dbReference>
<evidence type="ECO:0000313" key="7">
    <source>
        <dbReference type="EMBL" id="KAF9700523.1"/>
    </source>
</evidence>
<dbReference type="InterPro" id="IPR005225">
    <property type="entry name" value="Small_GTP-bd"/>
</dbReference>
<keyword evidence="5" id="KW-0131">Cell cycle</keyword>
<dbReference type="Pfam" id="PF00071">
    <property type="entry name" value="Ras"/>
    <property type="match status" value="1"/>
</dbReference>
<evidence type="ECO:0000256" key="6">
    <source>
        <dbReference type="SAM" id="MobiDB-lite"/>
    </source>
</evidence>
<reference evidence="7" key="2">
    <citation type="submission" date="2020-09" db="EMBL/GenBank/DDBJ databases">
        <title>Reference genome assembly for Australian Ascochyta lentis isolate Al4.</title>
        <authorList>
            <person name="Lee R.C."/>
            <person name="Farfan-Caceres L.M."/>
            <person name="Debler J.W."/>
            <person name="Williams A.H."/>
            <person name="Henares B.M."/>
        </authorList>
    </citation>
    <scope>NUCLEOTIDE SEQUENCE</scope>
    <source>
        <strain evidence="7">Al4</strain>
    </source>
</reference>
<dbReference type="GO" id="GO:0090068">
    <property type="term" value="P:positive regulation of cell cycle process"/>
    <property type="evidence" value="ECO:0007669"/>
    <property type="project" value="UniProtKB-ARBA"/>
</dbReference>
<evidence type="ECO:0000256" key="4">
    <source>
        <dbReference type="ARBA" id="ARBA00023134"/>
    </source>
</evidence>
<keyword evidence="4" id="KW-0342">GTP-binding</keyword>
<evidence type="ECO:0000256" key="2">
    <source>
        <dbReference type="ARBA" id="ARBA00022741"/>
    </source>
</evidence>
<dbReference type="EMBL" id="RZGK01000003">
    <property type="protein sequence ID" value="KAF9700523.1"/>
    <property type="molecule type" value="Genomic_DNA"/>
</dbReference>
<dbReference type="InterPro" id="IPR017231">
    <property type="entry name" value="Small_GTPase_Tem1/Spg1"/>
</dbReference>
<evidence type="ECO:0000256" key="5">
    <source>
        <dbReference type="ARBA" id="ARBA00023306"/>
    </source>
</evidence>
<dbReference type="Gene3D" id="3.40.50.300">
    <property type="entry name" value="P-loop containing nucleotide triphosphate hydrolases"/>
    <property type="match status" value="1"/>
</dbReference>
<keyword evidence="3" id="KW-0498">Mitosis</keyword>
<reference evidence="7" key="1">
    <citation type="submission" date="2018-12" db="EMBL/GenBank/DDBJ databases">
        <authorList>
            <person name="Syme R.A."/>
            <person name="Farfan-Caceres L."/>
            <person name="Lichtenzveig J."/>
        </authorList>
    </citation>
    <scope>NUCLEOTIDE SEQUENCE</scope>
    <source>
        <strain evidence="7">Al4</strain>
    </source>
</reference>
<keyword evidence="1" id="KW-0132">Cell division</keyword>
<evidence type="ECO:0000256" key="1">
    <source>
        <dbReference type="ARBA" id="ARBA00022618"/>
    </source>
</evidence>
<accession>A0A8H7MLW6</accession>
<protein>
    <recommendedName>
        <fullName evidence="9">Septum-promoting GTP-binding protein 1</fullName>
    </recommendedName>
</protein>
<dbReference type="PANTHER" id="PTHR47978">
    <property type="match status" value="1"/>
</dbReference>
<keyword evidence="8" id="KW-1185">Reference proteome</keyword>
<dbReference type="InterPro" id="IPR027417">
    <property type="entry name" value="P-loop_NTPase"/>
</dbReference>
<dbReference type="InterPro" id="IPR001806">
    <property type="entry name" value="Small_GTPase"/>
</dbReference>
<dbReference type="SMART" id="SM00173">
    <property type="entry name" value="RAS"/>
    <property type="match status" value="1"/>
</dbReference>
<evidence type="ECO:0000313" key="8">
    <source>
        <dbReference type="Proteomes" id="UP000651452"/>
    </source>
</evidence>
<dbReference type="GO" id="GO:0003924">
    <property type="term" value="F:GTPase activity"/>
    <property type="evidence" value="ECO:0007669"/>
    <property type="project" value="InterPro"/>
</dbReference>
<organism evidence="7 8">
    <name type="scientific">Ascochyta lentis</name>
    <dbReference type="NCBI Taxonomy" id="205686"/>
    <lineage>
        <taxon>Eukaryota</taxon>
        <taxon>Fungi</taxon>
        <taxon>Dikarya</taxon>
        <taxon>Ascomycota</taxon>
        <taxon>Pezizomycotina</taxon>
        <taxon>Dothideomycetes</taxon>
        <taxon>Pleosporomycetidae</taxon>
        <taxon>Pleosporales</taxon>
        <taxon>Pleosporineae</taxon>
        <taxon>Didymellaceae</taxon>
        <taxon>Ascochyta</taxon>
    </lineage>
</organism>
<dbReference type="SMART" id="SM00175">
    <property type="entry name" value="RAB"/>
    <property type="match status" value="1"/>
</dbReference>
<comment type="caution">
    <text evidence="7">The sequence shown here is derived from an EMBL/GenBank/DDBJ whole genome shotgun (WGS) entry which is preliminary data.</text>
</comment>
<gene>
    <name evidence="7" type="ORF">EKO04_002011</name>
</gene>
<dbReference type="PROSITE" id="PS51419">
    <property type="entry name" value="RAB"/>
    <property type="match status" value="1"/>
</dbReference>
<feature type="compositionally biased region" description="Low complexity" evidence="6">
    <location>
        <begin position="120"/>
        <end position="133"/>
    </location>
</feature>
<name>A0A8H7MLW6_9PLEO</name>
<dbReference type="OrthoDB" id="6585768at2759"/>
<dbReference type="NCBIfam" id="TIGR00231">
    <property type="entry name" value="small_GTP"/>
    <property type="match status" value="1"/>
</dbReference>
<proteinExistence type="predicted"/>
<feature type="compositionally biased region" description="Polar residues" evidence="6">
    <location>
        <begin position="147"/>
        <end position="158"/>
    </location>
</feature>
<sequence>MHACTASLASRYQSRANNKKTPNRPCASVLVFARLCACLRPSLRPPLCLSLSLRPSLTAPDECIPFATSPRGADSLAAPGQPAPPPSPIRPQHPSPLESTPHAPKVNTVAARRPPPAMDAPPEQQQQPAADTPDAQKHSEQTMDPDATTTSSTVTANPASPPPQFHPSNPNNNGYTPDPPRPSTSYSDTGYQYPHNGTRFNSSDADTPPRHAYYDASKETHMGQSHSRPSSQMGRYSTSDAGARSNSYQEQNARGAQQPQEPAKNSSVVIKVGMVGDAQIGKTSLMVKYVEGSWDEDYIQTLGVNFMEKTISIRNTEITFSIWDLGGQREFVNMLPLVCNDAVAILFMFDLTRKSTLNSIKEWYRQGRGFNKTAIPFLVGTKYDHFVNFPREEQEEISNQAKRFARAMKASLIFSSTSHSINVQKIFKIVLSKAFDLKCTIPEIENIGEPLLLYQAV</sequence>
<evidence type="ECO:0000256" key="3">
    <source>
        <dbReference type="ARBA" id="ARBA00022776"/>
    </source>
</evidence>
<dbReference type="GO" id="GO:0035556">
    <property type="term" value="P:intracellular signal transduction"/>
    <property type="evidence" value="ECO:0007669"/>
    <property type="project" value="UniProtKB-ARBA"/>
</dbReference>
<dbReference type="SUPFAM" id="SSF52540">
    <property type="entry name" value="P-loop containing nucleoside triphosphate hydrolases"/>
    <property type="match status" value="1"/>
</dbReference>
<evidence type="ECO:0008006" key="9">
    <source>
        <dbReference type="Google" id="ProtNLM"/>
    </source>
</evidence>
<dbReference type="AlphaFoldDB" id="A0A8H7MLW6"/>
<feature type="compositionally biased region" description="Polar residues" evidence="6">
    <location>
        <begin position="166"/>
        <end position="175"/>
    </location>
</feature>
<dbReference type="PRINTS" id="PR00449">
    <property type="entry name" value="RASTRNSFRMNG"/>
</dbReference>
<feature type="compositionally biased region" description="Pro residues" evidence="6">
    <location>
        <begin position="81"/>
        <end position="94"/>
    </location>
</feature>
<dbReference type="Proteomes" id="UP000651452">
    <property type="component" value="Unassembled WGS sequence"/>
</dbReference>
<dbReference type="FunFam" id="3.40.50.300:FF:000330">
    <property type="entry name" value="Septum-promoting GTP-binding protein 1"/>
    <property type="match status" value="1"/>
</dbReference>